<dbReference type="RefSeq" id="WP_259313547.1">
    <property type="nucleotide sequence ID" value="NZ_CP087164.1"/>
</dbReference>
<dbReference type="InterPro" id="IPR045079">
    <property type="entry name" value="Oxoprolinase-like"/>
</dbReference>
<dbReference type="Pfam" id="PF02538">
    <property type="entry name" value="Hydantoinase_B"/>
    <property type="match status" value="1"/>
</dbReference>
<dbReference type="GO" id="GO:0005829">
    <property type="term" value="C:cytosol"/>
    <property type="evidence" value="ECO:0007669"/>
    <property type="project" value="TreeGrafter"/>
</dbReference>
<evidence type="ECO:0000313" key="3">
    <source>
        <dbReference type="EMBL" id="UGS33855.1"/>
    </source>
</evidence>
<reference evidence="3" key="1">
    <citation type="journal article" date="2022" name="Int. J. Syst. Evol. Microbiol.">
        <title>Pseudomonas aegrilactucae sp. nov. and Pseudomonas morbosilactucae sp. nov., pathogens causing bacterial rot of lettuce in Japan.</title>
        <authorList>
            <person name="Sawada H."/>
            <person name="Fujikawa T."/>
            <person name="Satou M."/>
        </authorList>
    </citation>
    <scope>NUCLEOTIDE SEQUENCE</scope>
    <source>
        <strain evidence="3">0166_1</strain>
    </source>
</reference>
<evidence type="ECO:0000313" key="4">
    <source>
        <dbReference type="Proteomes" id="UP001162834"/>
    </source>
</evidence>
<dbReference type="PANTHER" id="PTHR11365">
    <property type="entry name" value="5-OXOPROLINASE RELATED"/>
    <property type="match status" value="1"/>
</dbReference>
<evidence type="ECO:0000256" key="1">
    <source>
        <dbReference type="SAM" id="MobiDB-lite"/>
    </source>
</evidence>
<dbReference type="KEGG" id="sbae:DSM104329_00220"/>
<dbReference type="EC" id="6.4.1.8" evidence="3"/>
<name>A0A9E7BWP1_9ACTN</name>
<dbReference type="GO" id="GO:0017168">
    <property type="term" value="F:5-oxoprolinase (ATP-hydrolyzing) activity"/>
    <property type="evidence" value="ECO:0007669"/>
    <property type="project" value="TreeGrafter"/>
</dbReference>
<dbReference type="EMBL" id="CP087164">
    <property type="protein sequence ID" value="UGS33855.1"/>
    <property type="molecule type" value="Genomic_DNA"/>
</dbReference>
<protein>
    <submittedName>
        <fullName evidence="3">Acetophenone carboxylase delta subunit</fullName>
        <ecNumber evidence="3">6.4.1.8</ecNumber>
    </submittedName>
</protein>
<organism evidence="3 4">
    <name type="scientific">Capillimicrobium parvum</name>
    <dbReference type="NCBI Taxonomy" id="2884022"/>
    <lineage>
        <taxon>Bacteria</taxon>
        <taxon>Bacillati</taxon>
        <taxon>Actinomycetota</taxon>
        <taxon>Thermoleophilia</taxon>
        <taxon>Solirubrobacterales</taxon>
        <taxon>Capillimicrobiaceae</taxon>
        <taxon>Capillimicrobium</taxon>
    </lineage>
</organism>
<keyword evidence="3" id="KW-0436">Ligase</keyword>
<keyword evidence="4" id="KW-1185">Reference proteome</keyword>
<dbReference type="Proteomes" id="UP001162834">
    <property type="component" value="Chromosome"/>
</dbReference>
<dbReference type="GO" id="GO:0006749">
    <property type="term" value="P:glutathione metabolic process"/>
    <property type="evidence" value="ECO:0007669"/>
    <property type="project" value="TreeGrafter"/>
</dbReference>
<evidence type="ECO:0000259" key="2">
    <source>
        <dbReference type="Pfam" id="PF02538"/>
    </source>
</evidence>
<feature type="region of interest" description="Disordered" evidence="1">
    <location>
        <begin position="1"/>
        <end position="20"/>
    </location>
</feature>
<proteinExistence type="predicted"/>
<gene>
    <name evidence="3" type="primary">apc4_2</name>
    <name evidence="3" type="ORF">DSM104329_00220</name>
</gene>
<dbReference type="InterPro" id="IPR003692">
    <property type="entry name" value="Hydantoinase_B"/>
</dbReference>
<dbReference type="PANTHER" id="PTHR11365:SF23">
    <property type="entry name" value="HYPOTHETICAL 5-OXOPROLINASE (EUROFUNG)-RELATED"/>
    <property type="match status" value="1"/>
</dbReference>
<feature type="domain" description="Hydantoinase B/oxoprolinase" evidence="2">
    <location>
        <begin position="30"/>
        <end position="555"/>
    </location>
</feature>
<dbReference type="GO" id="GO:0016874">
    <property type="term" value="F:ligase activity"/>
    <property type="evidence" value="ECO:0007669"/>
    <property type="project" value="UniProtKB-KW"/>
</dbReference>
<dbReference type="AlphaFoldDB" id="A0A9E7BWP1"/>
<accession>A0A9E7BWP1</accession>
<sequence length="605" mass="64614">MTDAATTPAAASVQGDAATTPAAASVQGDDAILTSIMASRLKTIGQRMGVVVERSARSPLLVEGRDFSLGIYAADGTLLEQTEYIPVLGYATTPAMRYIAEYFGDDVAEGDVVLHNDPYTGGNQLSDWKVTKPVFHEGEHVAWVVIAAHQADVGGAVPGSYNPDATDMWQEGLRITPLKLYDGGRRRQDVWDFVFGNVRLPIVADDITAMMGACTVGERELKALLARYGRGAFDTACARLLDASEASARAVVERIADGTYEAEWYVHDDGIDHDGEWTIRVAVRVEGDEITFDFSKSDDQATGYVNAPLAVTLSSVMIAFFMIADQDLPHNDGIMRVVKVVAREGSIVHPKYPAPTGFGNHLSDQIAAVIMLALAPAMPQTVTASWNHLLATLVSGWDDRIDGPYVDILINACKGGGGGTYGADGYDHIGLITSGGAIAAQDPEMYEVVNPHRLRKFEYAPDSAGAGQWRGGLGVETEFEFLTSGTIASVFGDGGTPETAAFGILGGRSGSPNEIELRYPDGRVERPRLKDLVTDIPAGTVYRQVAGGGGGYGDPHARAAERVLQDARHGYVSLENAREVYGVAIDAQTWTIDEAETARLRDGAG</sequence>